<name>A0A6I6G4I6_9BACT</name>
<proteinExistence type="predicted"/>
<sequence>MQPTLKQCLSCGKPIKGRIDKKFCDDYCRTQYNNQLKAEDTAVIKKINAVLRSNRRILERLIPAGEELGKCPRQKLVDAGFNFQYFTHQYSNKKGNVYCFCYEYGYLSLEGDWVLVVKRVEKQQG</sequence>
<dbReference type="AlphaFoldDB" id="A0A6I6G4I6"/>
<accession>A0A6I6G4I6</accession>
<keyword evidence="2" id="KW-1185">Reference proteome</keyword>
<reference evidence="1 2" key="1">
    <citation type="submission" date="2019-11" db="EMBL/GenBank/DDBJ databases">
        <authorList>
            <person name="Im W.T."/>
        </authorList>
    </citation>
    <scope>NUCLEOTIDE SEQUENCE [LARGE SCALE GENOMIC DNA]</scope>
    <source>
        <strain evidence="1 2">SB-02</strain>
    </source>
</reference>
<evidence type="ECO:0000313" key="1">
    <source>
        <dbReference type="EMBL" id="QGW26977.1"/>
    </source>
</evidence>
<dbReference type="RefSeq" id="WP_157476263.1">
    <property type="nucleotide sequence ID" value="NZ_CP046566.1"/>
</dbReference>
<dbReference type="KEGG" id="fls:GLV81_01650"/>
<gene>
    <name evidence="1" type="ORF">GLV81_01650</name>
</gene>
<dbReference type="Proteomes" id="UP000426027">
    <property type="component" value="Chromosome"/>
</dbReference>
<evidence type="ECO:0000313" key="2">
    <source>
        <dbReference type="Proteomes" id="UP000426027"/>
    </source>
</evidence>
<organism evidence="1 2">
    <name type="scientific">Phnomibacter ginsenosidimutans</name>
    <dbReference type="NCBI Taxonomy" id="2676868"/>
    <lineage>
        <taxon>Bacteria</taxon>
        <taxon>Pseudomonadati</taxon>
        <taxon>Bacteroidota</taxon>
        <taxon>Chitinophagia</taxon>
        <taxon>Chitinophagales</taxon>
        <taxon>Chitinophagaceae</taxon>
        <taxon>Phnomibacter</taxon>
    </lineage>
</organism>
<protein>
    <submittedName>
        <fullName evidence="1">DUF2116 family Zn-ribbon domain-containing protein</fullName>
    </submittedName>
</protein>
<dbReference type="EMBL" id="CP046566">
    <property type="protein sequence ID" value="QGW26977.1"/>
    <property type="molecule type" value="Genomic_DNA"/>
</dbReference>